<keyword evidence="2" id="KW-1185">Reference proteome</keyword>
<dbReference type="EMBL" id="PNBA02000019">
    <property type="protein sequence ID" value="KAG6390998.1"/>
    <property type="molecule type" value="Genomic_DNA"/>
</dbReference>
<accession>A0A8X8W9W6</accession>
<dbReference type="Proteomes" id="UP000298416">
    <property type="component" value="Unassembled WGS sequence"/>
</dbReference>
<organism evidence="1">
    <name type="scientific">Salvia splendens</name>
    <name type="common">Scarlet sage</name>
    <dbReference type="NCBI Taxonomy" id="180675"/>
    <lineage>
        <taxon>Eukaryota</taxon>
        <taxon>Viridiplantae</taxon>
        <taxon>Streptophyta</taxon>
        <taxon>Embryophyta</taxon>
        <taxon>Tracheophyta</taxon>
        <taxon>Spermatophyta</taxon>
        <taxon>Magnoliopsida</taxon>
        <taxon>eudicotyledons</taxon>
        <taxon>Gunneridae</taxon>
        <taxon>Pentapetalae</taxon>
        <taxon>asterids</taxon>
        <taxon>lamiids</taxon>
        <taxon>Lamiales</taxon>
        <taxon>Lamiaceae</taxon>
        <taxon>Nepetoideae</taxon>
        <taxon>Mentheae</taxon>
        <taxon>Salviinae</taxon>
        <taxon>Salvia</taxon>
        <taxon>Salvia subgen. Calosphace</taxon>
        <taxon>core Calosphace</taxon>
    </lineage>
</organism>
<evidence type="ECO:0000313" key="1">
    <source>
        <dbReference type="EMBL" id="KAG6390998.1"/>
    </source>
</evidence>
<reference evidence="1" key="2">
    <citation type="submission" date="2020-08" db="EMBL/GenBank/DDBJ databases">
        <title>Plant Genome Project.</title>
        <authorList>
            <person name="Zhang R.-G."/>
        </authorList>
    </citation>
    <scope>NUCLEOTIDE SEQUENCE</scope>
    <source>
        <strain evidence="1">Huo1</strain>
        <tissue evidence="1">Leaf</tissue>
    </source>
</reference>
<gene>
    <name evidence="1" type="ORF">SASPL_148744</name>
</gene>
<proteinExistence type="predicted"/>
<sequence>MLTYFNNEQWCETLDTMVYLLGMKLDDKGFVFVPRLVSNIEVPSDRLELNDQLKVLFLEKCKGLKEGVYKASLRVFNELCEKKEVLVGESSLISNRIEEFRTAIRTIEEYLEQGEKEEIHFQDVRFVR</sequence>
<comment type="caution">
    <text evidence="1">The sequence shown here is derived from an EMBL/GenBank/DDBJ whole genome shotgun (WGS) entry which is preliminary data.</text>
</comment>
<evidence type="ECO:0000313" key="2">
    <source>
        <dbReference type="Proteomes" id="UP000298416"/>
    </source>
</evidence>
<reference evidence="1" key="1">
    <citation type="submission" date="2018-01" db="EMBL/GenBank/DDBJ databases">
        <authorList>
            <person name="Mao J.F."/>
        </authorList>
    </citation>
    <scope>NUCLEOTIDE SEQUENCE</scope>
    <source>
        <strain evidence="1">Huo1</strain>
        <tissue evidence="1">Leaf</tissue>
    </source>
</reference>
<name>A0A8X8W9W6_SALSN</name>
<protein>
    <submittedName>
        <fullName evidence="1">Uncharacterized protein</fullName>
    </submittedName>
</protein>
<dbReference type="AlphaFoldDB" id="A0A8X8W9W6"/>